<feature type="non-terminal residue" evidence="2">
    <location>
        <position position="48"/>
    </location>
</feature>
<evidence type="ECO:0000313" key="2">
    <source>
        <dbReference type="EMBL" id="KDO60009.1"/>
    </source>
</evidence>
<dbReference type="EMBL" id="KK784934">
    <property type="protein sequence ID" value="KDO60009.1"/>
    <property type="molecule type" value="Genomic_DNA"/>
</dbReference>
<evidence type="ECO:0000256" key="1">
    <source>
        <dbReference type="SAM" id="Phobius"/>
    </source>
</evidence>
<gene>
    <name evidence="2" type="ORF">CISIN_1g0269792mg</name>
</gene>
<dbReference type="Gene3D" id="1.20.120.1770">
    <property type="match status" value="1"/>
</dbReference>
<keyword evidence="1" id="KW-1133">Transmembrane helix</keyword>
<organism evidence="2 3">
    <name type="scientific">Citrus sinensis</name>
    <name type="common">Sweet orange</name>
    <name type="synonym">Citrus aurantium var. sinensis</name>
    <dbReference type="NCBI Taxonomy" id="2711"/>
    <lineage>
        <taxon>Eukaryota</taxon>
        <taxon>Viridiplantae</taxon>
        <taxon>Streptophyta</taxon>
        <taxon>Embryophyta</taxon>
        <taxon>Tracheophyta</taxon>
        <taxon>Spermatophyta</taxon>
        <taxon>Magnoliopsida</taxon>
        <taxon>eudicotyledons</taxon>
        <taxon>Gunneridae</taxon>
        <taxon>Pentapetalae</taxon>
        <taxon>rosids</taxon>
        <taxon>malvids</taxon>
        <taxon>Sapindales</taxon>
        <taxon>Rutaceae</taxon>
        <taxon>Aurantioideae</taxon>
        <taxon>Citrus</taxon>
    </lineage>
</organism>
<keyword evidence="1" id="KW-0812">Transmembrane</keyword>
<feature type="transmembrane region" description="Helical" evidence="1">
    <location>
        <begin position="12"/>
        <end position="32"/>
    </location>
</feature>
<sequence>MAIGVKALPITFVAHAVAIVAAIMVLVWCLGFRGGLAWEDTNKNLIFN</sequence>
<reference evidence="2 3" key="1">
    <citation type="submission" date="2014-04" db="EMBL/GenBank/DDBJ databases">
        <authorList>
            <consortium name="International Citrus Genome Consortium"/>
            <person name="Gmitter F."/>
            <person name="Chen C."/>
            <person name="Farmerie W."/>
            <person name="Harkins T."/>
            <person name="Desany B."/>
            <person name="Mohiuddin M."/>
            <person name="Kodira C."/>
            <person name="Borodovsky M."/>
            <person name="Lomsadze A."/>
            <person name="Burns P."/>
            <person name="Jenkins J."/>
            <person name="Prochnik S."/>
            <person name="Shu S."/>
            <person name="Chapman J."/>
            <person name="Pitluck S."/>
            <person name="Schmutz J."/>
            <person name="Rokhsar D."/>
        </authorList>
    </citation>
    <scope>NUCLEOTIDE SEQUENCE</scope>
</reference>
<keyword evidence="3" id="KW-1185">Reference proteome</keyword>
<evidence type="ECO:0000313" key="3">
    <source>
        <dbReference type="Proteomes" id="UP000027120"/>
    </source>
</evidence>
<name>A0A067EXX0_CITSI</name>
<dbReference type="STRING" id="2711.A0A067EXX0"/>
<dbReference type="AlphaFoldDB" id="A0A067EXX0"/>
<protein>
    <submittedName>
        <fullName evidence="2">Uncharacterized protein</fullName>
    </submittedName>
</protein>
<proteinExistence type="predicted"/>
<keyword evidence="1" id="KW-0472">Membrane</keyword>
<dbReference type="Proteomes" id="UP000027120">
    <property type="component" value="Unassembled WGS sequence"/>
</dbReference>
<accession>A0A067EXX0</accession>